<organism evidence="2 3">
    <name type="scientific">Microbacterium testaceum</name>
    <name type="common">Aureobacterium testaceum</name>
    <name type="synonym">Brevibacterium testaceum</name>
    <dbReference type="NCBI Taxonomy" id="2033"/>
    <lineage>
        <taxon>Bacteria</taxon>
        <taxon>Bacillati</taxon>
        <taxon>Actinomycetota</taxon>
        <taxon>Actinomycetes</taxon>
        <taxon>Micrococcales</taxon>
        <taxon>Microbacteriaceae</taxon>
        <taxon>Microbacterium</taxon>
    </lineage>
</organism>
<dbReference type="GO" id="GO:0016491">
    <property type="term" value="F:oxidoreductase activity"/>
    <property type="evidence" value="ECO:0007669"/>
    <property type="project" value="InterPro"/>
</dbReference>
<dbReference type="PANTHER" id="PTHR42686:SF1">
    <property type="entry name" value="GH17980P-RELATED"/>
    <property type="match status" value="1"/>
</dbReference>
<dbReference type="InterPro" id="IPR020471">
    <property type="entry name" value="AKR"/>
</dbReference>
<evidence type="ECO:0000259" key="1">
    <source>
        <dbReference type="Pfam" id="PF00248"/>
    </source>
</evidence>
<feature type="non-terminal residue" evidence="2">
    <location>
        <position position="90"/>
    </location>
</feature>
<reference evidence="2 3" key="1">
    <citation type="journal article" date="2016" name="Front. Microbiol.">
        <title>Genomic Resource of Rice Seed Associated Bacteria.</title>
        <authorList>
            <person name="Midha S."/>
            <person name="Bansal K."/>
            <person name="Sharma S."/>
            <person name="Kumar N."/>
            <person name="Patil P.P."/>
            <person name="Chaudhry V."/>
            <person name="Patil P.B."/>
        </authorList>
    </citation>
    <scope>NUCLEOTIDE SEQUENCE [LARGE SCALE GENOMIC DNA]</scope>
    <source>
        <strain evidence="2 3">NS220</strain>
    </source>
</reference>
<dbReference type="SUPFAM" id="SSF51430">
    <property type="entry name" value="NAD(P)-linked oxidoreductase"/>
    <property type="match status" value="1"/>
</dbReference>
<protein>
    <submittedName>
        <fullName evidence="2">Aldo/keto reductase</fullName>
    </submittedName>
</protein>
<dbReference type="Gene3D" id="3.20.20.100">
    <property type="entry name" value="NADP-dependent oxidoreductase domain"/>
    <property type="match status" value="1"/>
</dbReference>
<dbReference type="EMBL" id="LDRT01000286">
    <property type="protein sequence ID" value="KTR81902.1"/>
    <property type="molecule type" value="Genomic_DNA"/>
</dbReference>
<name>A0A147EC56_MICTE</name>
<dbReference type="AlphaFoldDB" id="A0A147EC56"/>
<evidence type="ECO:0000313" key="3">
    <source>
        <dbReference type="Proteomes" id="UP000075025"/>
    </source>
</evidence>
<dbReference type="Proteomes" id="UP000075025">
    <property type="component" value="Unassembled WGS sequence"/>
</dbReference>
<dbReference type="InterPro" id="IPR023210">
    <property type="entry name" value="NADP_OxRdtase_dom"/>
</dbReference>
<dbReference type="PANTHER" id="PTHR42686">
    <property type="entry name" value="GH17980P-RELATED"/>
    <property type="match status" value="1"/>
</dbReference>
<dbReference type="Pfam" id="PF00248">
    <property type="entry name" value="Aldo_ket_red"/>
    <property type="match status" value="1"/>
</dbReference>
<dbReference type="GO" id="GO:0005829">
    <property type="term" value="C:cytosol"/>
    <property type="evidence" value="ECO:0007669"/>
    <property type="project" value="TreeGrafter"/>
</dbReference>
<evidence type="ECO:0000313" key="2">
    <source>
        <dbReference type="EMBL" id="KTR81902.1"/>
    </source>
</evidence>
<dbReference type="InterPro" id="IPR036812">
    <property type="entry name" value="NAD(P)_OxRdtase_dom_sf"/>
</dbReference>
<gene>
    <name evidence="2" type="ORF">NS220_19120</name>
</gene>
<feature type="domain" description="NADP-dependent oxidoreductase" evidence="1">
    <location>
        <begin position="14"/>
        <end position="82"/>
    </location>
</feature>
<sequence length="90" mass="9910">MRTRALRHGTLLTEIGLGAAQLGNLYRETTEAEVDESVDTAWDGGVRYFDTAPHYGLGLSERRLGARLASRPRDEFVSSTKVGRVLETST</sequence>
<proteinExistence type="predicted"/>
<comment type="caution">
    <text evidence="2">The sequence shown here is derived from an EMBL/GenBank/DDBJ whole genome shotgun (WGS) entry which is preliminary data.</text>
</comment>
<accession>A0A147EC56</accession>
<dbReference type="RefSeq" id="WP_193755439.1">
    <property type="nucleotide sequence ID" value="NZ_LDRT01000286.1"/>
</dbReference>